<keyword evidence="2" id="KW-1185">Reference proteome</keyword>
<reference evidence="1" key="1">
    <citation type="submission" date="2022-04" db="EMBL/GenBank/DDBJ databases">
        <title>Lysobacter sp. CAU 1642 isolated from sea sand.</title>
        <authorList>
            <person name="Kim W."/>
        </authorList>
    </citation>
    <scope>NUCLEOTIDE SEQUENCE</scope>
    <source>
        <strain evidence="1">CAU 1642</strain>
    </source>
</reference>
<name>A0ABT0GID3_9GAMM</name>
<evidence type="ECO:0000313" key="1">
    <source>
        <dbReference type="EMBL" id="MCK7594305.1"/>
    </source>
</evidence>
<accession>A0ABT0GID3</accession>
<sequence length="235" mass="25910">MAQHLPLNPTAHRDLRVITTRGAAYGDAMMSALTFPAEFRSVQAHYPIVFQKLPDQGFQPIALFGLKDGENLFLQGTHWDAHYVPMAVERQPFLIGRGESGPAMHIDLDSPRVSRSAGEPLFNEHGGTTPFLERMNELLGQLHEGMSSVVPFVAALDRHGLLESFVLDVAQPDGGQARLAGFYTINEEKLAALDAEALHGLHQAGHLAAIYMAIASLSQFRALVERAQRTIRHDW</sequence>
<dbReference type="EMBL" id="JALNMH010000009">
    <property type="protein sequence ID" value="MCK7594305.1"/>
    <property type="molecule type" value="Genomic_DNA"/>
</dbReference>
<dbReference type="Pfam" id="PF07277">
    <property type="entry name" value="SapC"/>
    <property type="match status" value="1"/>
</dbReference>
<proteinExistence type="predicted"/>
<gene>
    <name evidence="1" type="ORF">M0G41_11575</name>
</gene>
<evidence type="ECO:0000313" key="2">
    <source>
        <dbReference type="Proteomes" id="UP001431449"/>
    </source>
</evidence>
<comment type="caution">
    <text evidence="1">The sequence shown here is derived from an EMBL/GenBank/DDBJ whole genome shotgun (WGS) entry which is preliminary data.</text>
</comment>
<organism evidence="1 2">
    <name type="scientific">Pseudomarimonas salicorniae</name>
    <dbReference type="NCBI Taxonomy" id="2933270"/>
    <lineage>
        <taxon>Bacteria</taxon>
        <taxon>Pseudomonadati</taxon>
        <taxon>Pseudomonadota</taxon>
        <taxon>Gammaproteobacteria</taxon>
        <taxon>Lysobacterales</taxon>
        <taxon>Lysobacteraceae</taxon>
        <taxon>Pseudomarimonas</taxon>
    </lineage>
</organism>
<dbReference type="InterPro" id="IPR010836">
    <property type="entry name" value="SapC"/>
</dbReference>
<dbReference type="RefSeq" id="WP_248209352.1">
    <property type="nucleotide sequence ID" value="NZ_JALNMH010000009.1"/>
</dbReference>
<dbReference type="Proteomes" id="UP001431449">
    <property type="component" value="Unassembled WGS sequence"/>
</dbReference>
<protein>
    <submittedName>
        <fullName evidence="1">SapC family protein</fullName>
    </submittedName>
</protein>